<dbReference type="EMBL" id="JACADJ010000026">
    <property type="protein sequence ID" value="NWH05146.1"/>
    <property type="molecule type" value="Genomic_DNA"/>
</dbReference>
<proteinExistence type="predicted"/>
<comment type="caution">
    <text evidence="4">The sequence shown here is derived from an EMBL/GenBank/DDBJ whole genome shotgun (WGS) entry which is preliminary data.</text>
</comment>
<evidence type="ECO:0000256" key="2">
    <source>
        <dbReference type="PROSITE-ProRule" id="PRU00169"/>
    </source>
</evidence>
<protein>
    <submittedName>
        <fullName evidence="4">Response regulator</fullName>
    </submittedName>
</protein>
<dbReference type="Pfam" id="PF00072">
    <property type="entry name" value="Response_reg"/>
    <property type="match status" value="1"/>
</dbReference>
<dbReference type="InterPro" id="IPR001789">
    <property type="entry name" value="Sig_transdc_resp-reg_receiver"/>
</dbReference>
<evidence type="ECO:0000259" key="3">
    <source>
        <dbReference type="PROSITE" id="PS50110"/>
    </source>
</evidence>
<keyword evidence="5" id="KW-1185">Reference proteome</keyword>
<evidence type="ECO:0000313" key="5">
    <source>
        <dbReference type="Proteomes" id="UP000553343"/>
    </source>
</evidence>
<dbReference type="RefSeq" id="WP_178366603.1">
    <property type="nucleotide sequence ID" value="NZ_JACADJ010000026.1"/>
</dbReference>
<dbReference type="PROSITE" id="PS50110">
    <property type="entry name" value="RESPONSE_REGULATORY"/>
    <property type="match status" value="1"/>
</dbReference>
<reference evidence="4 5" key="1">
    <citation type="submission" date="2020-06" db="EMBL/GenBank/DDBJ databases">
        <title>High-quality draft genome of sulfate reducer Desulfobacter latus type strain AcrS2 isolated from marine sediment.</title>
        <authorList>
            <person name="Hoppe M."/>
            <person name="Larsen C.K."/>
            <person name="Marshall I.P.G."/>
            <person name="Schramm A."/>
            <person name="Marietou A.G."/>
        </authorList>
    </citation>
    <scope>NUCLEOTIDE SEQUENCE [LARGE SCALE GENOMIC DNA]</scope>
    <source>
        <strain evidence="4 5">AcRS2</strain>
    </source>
</reference>
<dbReference type="Gene3D" id="3.40.50.2300">
    <property type="match status" value="1"/>
</dbReference>
<gene>
    <name evidence="4" type="ORF">HXW94_09135</name>
</gene>
<dbReference type="PANTHER" id="PTHR44591">
    <property type="entry name" value="STRESS RESPONSE REGULATOR PROTEIN 1"/>
    <property type="match status" value="1"/>
</dbReference>
<feature type="domain" description="Response regulatory" evidence="3">
    <location>
        <begin position="2"/>
        <end position="118"/>
    </location>
</feature>
<accession>A0A850TCM5</accession>
<dbReference type="GO" id="GO:0000160">
    <property type="term" value="P:phosphorelay signal transduction system"/>
    <property type="evidence" value="ECO:0007669"/>
    <property type="project" value="InterPro"/>
</dbReference>
<dbReference type="InterPro" id="IPR050595">
    <property type="entry name" value="Bact_response_regulator"/>
</dbReference>
<sequence>MDILLADDSRLVRNTFKRYLKMLGYAPNVFEAENGAKTIEAWKAHAPDLMILDLIMPEPDGEAVLKTVRKTDESCFIAVLSSNFQAPVKIRIINNGANLFIEKPLSPEKVKEVMMAFKVFQKEHGLTE</sequence>
<feature type="modified residue" description="4-aspartylphosphate" evidence="2">
    <location>
        <position position="53"/>
    </location>
</feature>
<dbReference type="InterPro" id="IPR011006">
    <property type="entry name" value="CheY-like_superfamily"/>
</dbReference>
<evidence type="ECO:0000313" key="4">
    <source>
        <dbReference type="EMBL" id="NWH05146.1"/>
    </source>
</evidence>
<dbReference type="SMART" id="SM00448">
    <property type="entry name" value="REC"/>
    <property type="match status" value="1"/>
</dbReference>
<organism evidence="4 5">
    <name type="scientific">Desulfobacter latus</name>
    <dbReference type="NCBI Taxonomy" id="2292"/>
    <lineage>
        <taxon>Bacteria</taxon>
        <taxon>Pseudomonadati</taxon>
        <taxon>Thermodesulfobacteriota</taxon>
        <taxon>Desulfobacteria</taxon>
        <taxon>Desulfobacterales</taxon>
        <taxon>Desulfobacteraceae</taxon>
        <taxon>Desulfobacter</taxon>
    </lineage>
</organism>
<name>A0A850TCM5_9BACT</name>
<dbReference type="Proteomes" id="UP000553343">
    <property type="component" value="Unassembled WGS sequence"/>
</dbReference>
<dbReference type="SUPFAM" id="SSF52172">
    <property type="entry name" value="CheY-like"/>
    <property type="match status" value="1"/>
</dbReference>
<evidence type="ECO:0000256" key="1">
    <source>
        <dbReference type="ARBA" id="ARBA00022553"/>
    </source>
</evidence>
<keyword evidence="1 2" id="KW-0597">Phosphoprotein</keyword>
<dbReference type="AlphaFoldDB" id="A0A850TCM5"/>
<dbReference type="PANTHER" id="PTHR44591:SF24">
    <property type="entry name" value="PROTEIN-GLUTAMATE METHYLESTERASE_PROTEIN-GLUTAMINE GLUTAMINASE 1"/>
    <property type="match status" value="1"/>
</dbReference>